<dbReference type="InterPro" id="IPR011009">
    <property type="entry name" value="Kinase-like_dom_sf"/>
</dbReference>
<comment type="caution">
    <text evidence="3">The sequence shown here is derived from an EMBL/GenBank/DDBJ whole genome shotgun (WGS) entry which is preliminary data.</text>
</comment>
<evidence type="ECO:0000313" key="4">
    <source>
        <dbReference type="Proteomes" id="UP001230188"/>
    </source>
</evidence>
<protein>
    <recommendedName>
        <fullName evidence="2">Protein kinase domain-containing protein</fullName>
    </recommendedName>
</protein>
<dbReference type="Gene3D" id="1.10.510.10">
    <property type="entry name" value="Transferase(Phosphotransferase) domain 1"/>
    <property type="match status" value="1"/>
</dbReference>
<dbReference type="CDD" id="cd14014">
    <property type="entry name" value="STKc_PknB_like"/>
    <property type="match status" value="1"/>
</dbReference>
<dbReference type="InterPro" id="IPR000719">
    <property type="entry name" value="Prot_kinase_dom"/>
</dbReference>
<accession>A0AAD7U900</accession>
<gene>
    <name evidence="3" type="ORF">CTAYLR_004699</name>
</gene>
<dbReference type="PROSITE" id="PS50011">
    <property type="entry name" value="PROTEIN_KINASE_DOM"/>
    <property type="match status" value="1"/>
</dbReference>
<reference evidence="3" key="1">
    <citation type="submission" date="2023-01" db="EMBL/GenBank/DDBJ databases">
        <title>Metagenome sequencing of chrysophaentin producing Chrysophaeum taylorii.</title>
        <authorList>
            <person name="Davison J."/>
            <person name="Bewley C."/>
        </authorList>
    </citation>
    <scope>NUCLEOTIDE SEQUENCE</scope>
    <source>
        <strain evidence="3">NIES-1699</strain>
    </source>
</reference>
<dbReference type="Proteomes" id="UP001230188">
    <property type="component" value="Unassembled WGS sequence"/>
</dbReference>
<keyword evidence="4" id="KW-1185">Reference proteome</keyword>
<dbReference type="PANTHER" id="PTHR44329">
    <property type="entry name" value="SERINE/THREONINE-PROTEIN KINASE TNNI3K-RELATED"/>
    <property type="match status" value="1"/>
</dbReference>
<dbReference type="PANTHER" id="PTHR44329:SF260">
    <property type="entry name" value="PROTEIN KINASE DOMAIN-CONTAINING PROTEIN"/>
    <property type="match status" value="1"/>
</dbReference>
<dbReference type="EMBL" id="JAQMWT010000552">
    <property type="protein sequence ID" value="KAJ8599587.1"/>
    <property type="molecule type" value="Genomic_DNA"/>
</dbReference>
<dbReference type="Gene3D" id="3.30.200.20">
    <property type="entry name" value="Phosphorylase Kinase, domain 1"/>
    <property type="match status" value="1"/>
</dbReference>
<dbReference type="GO" id="GO:0004674">
    <property type="term" value="F:protein serine/threonine kinase activity"/>
    <property type="evidence" value="ECO:0007669"/>
    <property type="project" value="TreeGrafter"/>
</dbReference>
<name>A0AAD7U900_9STRA</name>
<organism evidence="3 4">
    <name type="scientific">Chrysophaeum taylorii</name>
    <dbReference type="NCBI Taxonomy" id="2483200"/>
    <lineage>
        <taxon>Eukaryota</taxon>
        <taxon>Sar</taxon>
        <taxon>Stramenopiles</taxon>
        <taxon>Ochrophyta</taxon>
        <taxon>Pelagophyceae</taxon>
        <taxon>Pelagomonadales</taxon>
        <taxon>Pelagomonadaceae</taxon>
        <taxon>Chrysophaeum</taxon>
    </lineage>
</organism>
<feature type="domain" description="Protein kinase" evidence="2">
    <location>
        <begin position="72"/>
        <end position="356"/>
    </location>
</feature>
<evidence type="ECO:0000256" key="1">
    <source>
        <dbReference type="SAM" id="MobiDB-lite"/>
    </source>
</evidence>
<dbReference type="Pfam" id="PF00069">
    <property type="entry name" value="Pkinase"/>
    <property type="match status" value="1"/>
</dbReference>
<dbReference type="AlphaFoldDB" id="A0AAD7U900"/>
<evidence type="ECO:0000313" key="3">
    <source>
        <dbReference type="EMBL" id="KAJ8599587.1"/>
    </source>
</evidence>
<evidence type="ECO:0000259" key="2">
    <source>
        <dbReference type="PROSITE" id="PS50011"/>
    </source>
</evidence>
<feature type="region of interest" description="Disordered" evidence="1">
    <location>
        <begin position="359"/>
        <end position="380"/>
    </location>
</feature>
<dbReference type="InterPro" id="IPR051681">
    <property type="entry name" value="Ser/Thr_Kinases-Pseudokinases"/>
</dbReference>
<dbReference type="GO" id="GO:0005524">
    <property type="term" value="F:ATP binding"/>
    <property type="evidence" value="ECO:0007669"/>
    <property type="project" value="InterPro"/>
</dbReference>
<proteinExistence type="predicted"/>
<dbReference type="SUPFAM" id="SSF56112">
    <property type="entry name" value="Protein kinase-like (PK-like)"/>
    <property type="match status" value="1"/>
</dbReference>
<dbReference type="SMART" id="SM00220">
    <property type="entry name" value="S_TKc"/>
    <property type="match status" value="1"/>
</dbReference>
<sequence length="466" mass="51727">MAVSVKGEEEFFSRLGAAPGGGGAPIVKNCGQQWNQVHLPKPNVASYTQMLMQALGDSHDIPVSQFNFTKDEVSATPVASGCQAVVYAYRPQDKKKAKYAIKMLKEELAGDATQRECFAREIQVLGGLRHKHILTLKSFGETPAKLPFMIVDWVEANLTSALKLEHVGTSKATRDHVKRFYPNEARVRLMCQLAGAIGFLHSGSALKDCLVLHRDLKPDNIGLAQLGTCVKLMDFGLAVVLPKAAKMDCRYKLTGGTGSLRYMAPECANHEDYGAPVDVFSLSLVCWEVLALKGKPFYSLDEASHMRRVVLGPERPRLPSNWDKGLRNMLIRAWARDPDARITADEFSKALNNVAVRYDRRSRSKDSPSSTPPPIILSKDPLAMPSRAQRTLASMAKSLRRCSYDDHDNNKPKGTTTPSRIYKAAEDGRHHHETRVQRVVEGVSRTWCPSSGVRVRHERNHRTSSS</sequence>